<comment type="subcellular location">
    <subcellularLocation>
        <location evidence="1">Membrane</location>
        <topology evidence="1">Lipid-anchor</topology>
    </subcellularLocation>
</comment>
<reference evidence="9 10" key="1">
    <citation type="submission" date="2018-05" db="EMBL/GenBank/DDBJ databases">
        <title>Genomic Encyclopedia of Archaeal and Bacterial Type Strains, Phase II (KMG-II): from individual species to whole genera.</title>
        <authorList>
            <person name="Goeker M."/>
        </authorList>
    </citation>
    <scope>NUCLEOTIDE SEQUENCE [LARGE SCALE GENOMIC DNA]</scope>
    <source>
        <strain evidence="9 10">DSM 45184</strain>
    </source>
</reference>
<dbReference type="PANTHER" id="PTHR30429:SF0">
    <property type="entry name" value="METHIONINE-BINDING LIPOPROTEIN METQ"/>
    <property type="match status" value="1"/>
</dbReference>
<dbReference type="PIRSF" id="PIRSF002854">
    <property type="entry name" value="MetQ"/>
    <property type="match status" value="1"/>
</dbReference>
<keyword evidence="2 8" id="KW-0732">Signal</keyword>
<evidence type="ECO:0000256" key="2">
    <source>
        <dbReference type="ARBA" id="ARBA00022729"/>
    </source>
</evidence>
<dbReference type="RefSeq" id="WP_109588898.1">
    <property type="nucleotide sequence ID" value="NZ_BONA01000014.1"/>
</dbReference>
<dbReference type="InterPro" id="IPR004872">
    <property type="entry name" value="Lipoprotein_NlpA"/>
</dbReference>
<organism evidence="9 10">
    <name type="scientific">Actinoplanes xinjiangensis</name>
    <dbReference type="NCBI Taxonomy" id="512350"/>
    <lineage>
        <taxon>Bacteria</taxon>
        <taxon>Bacillati</taxon>
        <taxon>Actinomycetota</taxon>
        <taxon>Actinomycetes</taxon>
        <taxon>Micromonosporales</taxon>
        <taxon>Micromonosporaceae</taxon>
        <taxon>Actinoplanes</taxon>
    </lineage>
</organism>
<evidence type="ECO:0000256" key="6">
    <source>
        <dbReference type="PIRNR" id="PIRNR002854"/>
    </source>
</evidence>
<dbReference type="GO" id="GO:0016020">
    <property type="term" value="C:membrane"/>
    <property type="evidence" value="ECO:0007669"/>
    <property type="project" value="UniProtKB-SubCell"/>
</dbReference>
<dbReference type="PROSITE" id="PS51257">
    <property type="entry name" value="PROKAR_LIPOPROTEIN"/>
    <property type="match status" value="1"/>
</dbReference>
<evidence type="ECO:0000256" key="5">
    <source>
        <dbReference type="ARBA" id="ARBA00023288"/>
    </source>
</evidence>
<name>A0A316FYB7_9ACTN</name>
<dbReference type="Proteomes" id="UP000245697">
    <property type="component" value="Unassembled WGS sequence"/>
</dbReference>
<dbReference type="Pfam" id="PF03180">
    <property type="entry name" value="Lipoprotein_9"/>
    <property type="match status" value="1"/>
</dbReference>
<proteinExistence type="inferred from homology"/>
<comment type="similarity">
    <text evidence="6">Belongs to the nlpA lipoprotein family.</text>
</comment>
<keyword evidence="5 6" id="KW-0449">Lipoprotein</keyword>
<evidence type="ECO:0000256" key="1">
    <source>
        <dbReference type="ARBA" id="ARBA00004635"/>
    </source>
</evidence>
<keyword evidence="10" id="KW-1185">Reference proteome</keyword>
<evidence type="ECO:0000256" key="3">
    <source>
        <dbReference type="ARBA" id="ARBA00023136"/>
    </source>
</evidence>
<comment type="caution">
    <text evidence="9">The sequence shown here is derived from an EMBL/GenBank/DDBJ whole genome shotgun (WGS) entry which is preliminary data.</text>
</comment>
<dbReference type="CDD" id="cd13597">
    <property type="entry name" value="PBP2_lipoprotein_Tp32"/>
    <property type="match status" value="1"/>
</dbReference>
<keyword evidence="3" id="KW-0472">Membrane</keyword>
<keyword evidence="4" id="KW-0564">Palmitate</keyword>
<gene>
    <name evidence="9" type="ORF">BC793_101539</name>
</gene>
<evidence type="ECO:0000313" key="9">
    <source>
        <dbReference type="EMBL" id="PWK52530.1"/>
    </source>
</evidence>
<dbReference type="EMBL" id="QGGR01000001">
    <property type="protein sequence ID" value="PWK52530.1"/>
    <property type="molecule type" value="Genomic_DNA"/>
</dbReference>
<sequence length="273" mass="29097">MRRRSFAAVLTAAALTLGLAACGSGDDGEAKSTDTLKVGVSPVPHSEILKYVKDNLAAAEGLKIEIVEFNDYIQPNVALSEKQLDANYFQHIPYLEEEVAAKGYKFTALKPVHIEPLGVYSRTVKAIADVPAGGVVGIPNDPSNSGRALNLLARNGLITLKDGVGVKATEKDITANPKNLQFKALEAAQLPRSLEDTAISVINGNYAIETGLKPATDALALETGDDNPYANLVVVRTGDEADARVVKLEKLLHSAEVKKFVQDKYQGSVLAAF</sequence>
<evidence type="ECO:0000256" key="7">
    <source>
        <dbReference type="PIRSR" id="PIRSR002854-1"/>
    </source>
</evidence>
<dbReference type="Gene3D" id="3.40.190.10">
    <property type="entry name" value="Periplasmic binding protein-like II"/>
    <property type="match status" value="2"/>
</dbReference>
<evidence type="ECO:0000256" key="8">
    <source>
        <dbReference type="SAM" id="SignalP"/>
    </source>
</evidence>
<feature type="chain" id="PRO_5039430607" description="Lipoprotein" evidence="8">
    <location>
        <begin position="21"/>
        <end position="273"/>
    </location>
</feature>
<protein>
    <recommendedName>
        <fullName evidence="6">Lipoprotein</fullName>
    </recommendedName>
</protein>
<dbReference type="SUPFAM" id="SSF53850">
    <property type="entry name" value="Periplasmic binding protein-like II"/>
    <property type="match status" value="1"/>
</dbReference>
<dbReference type="OrthoDB" id="9812878at2"/>
<dbReference type="PANTHER" id="PTHR30429">
    <property type="entry name" value="D-METHIONINE-BINDING LIPOPROTEIN METQ"/>
    <property type="match status" value="1"/>
</dbReference>
<evidence type="ECO:0000313" key="10">
    <source>
        <dbReference type="Proteomes" id="UP000245697"/>
    </source>
</evidence>
<feature type="lipid moiety-binding region" description="S-diacylglycerol cysteine" evidence="7">
    <location>
        <position position="22"/>
    </location>
</feature>
<dbReference type="AlphaFoldDB" id="A0A316FYB7"/>
<feature type="signal peptide" evidence="8">
    <location>
        <begin position="1"/>
        <end position="20"/>
    </location>
</feature>
<evidence type="ECO:0000256" key="4">
    <source>
        <dbReference type="ARBA" id="ARBA00023139"/>
    </source>
</evidence>
<accession>A0A316FYB7</accession>